<evidence type="ECO:0000313" key="1">
    <source>
        <dbReference type="EMBL" id="KAH3697789.1"/>
    </source>
</evidence>
<gene>
    <name evidence="1" type="ORF">DPMN_085299</name>
</gene>
<keyword evidence="2" id="KW-1185">Reference proteome</keyword>
<sequence>MTDLLARDHSYGGNLTFGMLNCWPLAGETGLPLKRDALYSVYRRLRHRPAAYTGRPAMRGDRK</sequence>
<dbReference type="Proteomes" id="UP000828390">
    <property type="component" value="Unassembled WGS sequence"/>
</dbReference>
<comment type="caution">
    <text evidence="1">The sequence shown here is derived from an EMBL/GenBank/DDBJ whole genome shotgun (WGS) entry which is preliminary data.</text>
</comment>
<accession>A0A9D3YGN1</accession>
<protein>
    <submittedName>
        <fullName evidence="1">Uncharacterized protein</fullName>
    </submittedName>
</protein>
<proteinExistence type="predicted"/>
<evidence type="ECO:0000313" key="2">
    <source>
        <dbReference type="Proteomes" id="UP000828390"/>
    </source>
</evidence>
<dbReference type="AlphaFoldDB" id="A0A9D3YGN1"/>
<reference evidence="1" key="2">
    <citation type="submission" date="2020-11" db="EMBL/GenBank/DDBJ databases">
        <authorList>
            <person name="McCartney M.A."/>
            <person name="Auch B."/>
            <person name="Kono T."/>
            <person name="Mallez S."/>
            <person name="Becker A."/>
            <person name="Gohl D.M."/>
            <person name="Silverstein K.A.T."/>
            <person name="Koren S."/>
            <person name="Bechman K.B."/>
            <person name="Herman A."/>
            <person name="Abrahante J.E."/>
            <person name="Garbe J."/>
        </authorList>
    </citation>
    <scope>NUCLEOTIDE SEQUENCE</scope>
    <source>
        <strain evidence="1">Duluth1</strain>
        <tissue evidence="1">Whole animal</tissue>
    </source>
</reference>
<reference evidence="1" key="1">
    <citation type="journal article" date="2019" name="bioRxiv">
        <title>The Genome of the Zebra Mussel, Dreissena polymorpha: A Resource for Invasive Species Research.</title>
        <authorList>
            <person name="McCartney M.A."/>
            <person name="Auch B."/>
            <person name="Kono T."/>
            <person name="Mallez S."/>
            <person name="Zhang Y."/>
            <person name="Obille A."/>
            <person name="Becker A."/>
            <person name="Abrahante J.E."/>
            <person name="Garbe J."/>
            <person name="Badalamenti J.P."/>
            <person name="Herman A."/>
            <person name="Mangelson H."/>
            <person name="Liachko I."/>
            <person name="Sullivan S."/>
            <person name="Sone E.D."/>
            <person name="Koren S."/>
            <person name="Silverstein K.A.T."/>
            <person name="Beckman K.B."/>
            <person name="Gohl D.M."/>
        </authorList>
    </citation>
    <scope>NUCLEOTIDE SEQUENCE</scope>
    <source>
        <strain evidence="1">Duluth1</strain>
        <tissue evidence="1">Whole animal</tissue>
    </source>
</reference>
<dbReference type="EMBL" id="JAIWYP010000016">
    <property type="protein sequence ID" value="KAH3697789.1"/>
    <property type="molecule type" value="Genomic_DNA"/>
</dbReference>
<name>A0A9D3YGN1_DREPO</name>
<organism evidence="1 2">
    <name type="scientific">Dreissena polymorpha</name>
    <name type="common">Zebra mussel</name>
    <name type="synonym">Mytilus polymorpha</name>
    <dbReference type="NCBI Taxonomy" id="45954"/>
    <lineage>
        <taxon>Eukaryota</taxon>
        <taxon>Metazoa</taxon>
        <taxon>Spiralia</taxon>
        <taxon>Lophotrochozoa</taxon>
        <taxon>Mollusca</taxon>
        <taxon>Bivalvia</taxon>
        <taxon>Autobranchia</taxon>
        <taxon>Heteroconchia</taxon>
        <taxon>Euheterodonta</taxon>
        <taxon>Imparidentia</taxon>
        <taxon>Neoheterodontei</taxon>
        <taxon>Myida</taxon>
        <taxon>Dreissenoidea</taxon>
        <taxon>Dreissenidae</taxon>
        <taxon>Dreissena</taxon>
    </lineage>
</organism>